<keyword evidence="2" id="KW-1185">Reference proteome</keyword>
<gene>
    <name evidence="1" type="ORF">DU506_00800</name>
</gene>
<dbReference type="EMBL" id="QPIJ01000001">
    <property type="protein sequence ID" value="RCV93724.1"/>
    <property type="molecule type" value="Genomic_DNA"/>
</dbReference>
<evidence type="ECO:0000313" key="1">
    <source>
        <dbReference type="EMBL" id="RCV93724.1"/>
    </source>
</evidence>
<organism evidence="1 2">
    <name type="scientific">Vreelandella rituensis</name>
    <dbReference type="NCBI Taxonomy" id="2282306"/>
    <lineage>
        <taxon>Bacteria</taxon>
        <taxon>Pseudomonadati</taxon>
        <taxon>Pseudomonadota</taxon>
        <taxon>Gammaproteobacteria</taxon>
        <taxon>Oceanospirillales</taxon>
        <taxon>Halomonadaceae</taxon>
        <taxon>Vreelandella</taxon>
    </lineage>
</organism>
<evidence type="ECO:0000313" key="2">
    <source>
        <dbReference type="Proteomes" id="UP000253204"/>
    </source>
</evidence>
<sequence length="103" mass="11571">MLLHHAIKLHQLGIPLYADWQEDDMDTLNLPVAEISQDHVRIEDLFGGEQRAHGFDGKAPLDNAWLGSGRISLHLKQHDDPVAVLLDQGVAEKEIIRLAQIDH</sequence>
<dbReference type="Proteomes" id="UP000253204">
    <property type="component" value="Unassembled WGS sequence"/>
</dbReference>
<protein>
    <submittedName>
        <fullName evidence="1">Uncharacterized protein</fullName>
    </submittedName>
</protein>
<name>A0A368U9U9_9GAMM</name>
<dbReference type="AlphaFoldDB" id="A0A368U9U9"/>
<reference evidence="1 2" key="1">
    <citation type="submission" date="2018-07" db="EMBL/GenBank/DDBJ databases">
        <title>Halomonas rutogse sp. nov., isolated from Lake TangqianCo on Tibetan Plateau.</title>
        <authorList>
            <person name="Lu H."/>
            <person name="Xing P."/>
            <person name="Wu Q."/>
        </authorList>
    </citation>
    <scope>NUCLEOTIDE SEQUENCE [LARGE SCALE GENOMIC DNA]</scope>
    <source>
        <strain evidence="1 2">TQ8S</strain>
    </source>
</reference>
<dbReference type="RefSeq" id="WP_114485052.1">
    <property type="nucleotide sequence ID" value="NZ_CBCSHM010000007.1"/>
</dbReference>
<accession>A0A368U9U9</accession>
<comment type="caution">
    <text evidence="1">The sequence shown here is derived from an EMBL/GenBank/DDBJ whole genome shotgun (WGS) entry which is preliminary data.</text>
</comment>
<proteinExistence type="predicted"/>